<dbReference type="Proteomes" id="UP000189701">
    <property type="component" value="Unplaced"/>
</dbReference>
<dbReference type="PROSITE" id="PS00086">
    <property type="entry name" value="CYTOCHROME_P450"/>
    <property type="match status" value="1"/>
</dbReference>
<evidence type="ECO:0000256" key="1">
    <source>
        <dbReference type="ARBA" id="ARBA00010617"/>
    </source>
</evidence>
<organism evidence="10 11">
    <name type="scientific">Nicotiana sylvestris</name>
    <name type="common">Wood tobacco</name>
    <name type="synonym">South American tobacco</name>
    <dbReference type="NCBI Taxonomy" id="4096"/>
    <lineage>
        <taxon>Eukaryota</taxon>
        <taxon>Viridiplantae</taxon>
        <taxon>Streptophyta</taxon>
        <taxon>Embryophyta</taxon>
        <taxon>Tracheophyta</taxon>
        <taxon>Spermatophyta</taxon>
        <taxon>Magnoliopsida</taxon>
        <taxon>eudicotyledons</taxon>
        <taxon>Gunneridae</taxon>
        <taxon>Pentapetalae</taxon>
        <taxon>asterids</taxon>
        <taxon>lamiids</taxon>
        <taxon>Solanales</taxon>
        <taxon>Solanaceae</taxon>
        <taxon>Nicotianoideae</taxon>
        <taxon>Nicotianeae</taxon>
        <taxon>Nicotiana</taxon>
    </lineage>
</organism>
<evidence type="ECO:0000313" key="10">
    <source>
        <dbReference type="Proteomes" id="UP000189701"/>
    </source>
</evidence>
<evidence type="ECO:0000256" key="8">
    <source>
        <dbReference type="RuleBase" id="RU000461"/>
    </source>
</evidence>
<proteinExistence type="inferred from homology"/>
<sequence>MLVNLSYQSRSVICLVNIIMEASFFIIIFLFFLPMMFIFIKDHKRGRKNLPPGPWKLPLIGNLHQLGISSPHVALKELAEKYGPLMHLKLGECSTIVISSYEMLKEVIRTSDIVFANRPDLLLSTMMYDGGDIGFAPYGDYWKQMRKICILELLSPRRVRSTYPLMEEEISRLVKSIKASGACTPINMSECFKTLTCAIVCRASVGMANKDSDSLILAAKEATTIGGLLNIPDLFPSLKFLPYITGSKQKLVKMHQVCDRLLEEIVREHEDSIQRSNGEPIDEEDLLHVLLRLGEKERHKFQIPITRDNIKAIILDMLIAGTDTTATTLEWTMSELMKNPTIMKKAQAEVRETLKGKKIVDHSDIQNLKYLKLVVKETLRFHPPGPLSVPRESREECEINGYVIPNKTIALVNMWAMGRDPQYWRDPEKFEPERFNFIDDINRSIPPEFFGFGFGRRACPGMSFAIANLELTLARLLYHFDWKLPNGINPEELDMTETFGAAVARKNNLHLFASPYDY</sequence>
<accession>A0A1U7WP56</accession>
<keyword evidence="9" id="KW-0472">Membrane</keyword>
<comment type="cofactor">
    <cofactor evidence="7">
        <name>heme</name>
        <dbReference type="ChEBI" id="CHEBI:30413"/>
    </cofactor>
</comment>
<dbReference type="AlphaFoldDB" id="A0A1U7WP56"/>
<dbReference type="GO" id="GO:0004497">
    <property type="term" value="F:monooxygenase activity"/>
    <property type="evidence" value="ECO:0007669"/>
    <property type="project" value="UniProtKB-KW"/>
</dbReference>
<evidence type="ECO:0000256" key="9">
    <source>
        <dbReference type="SAM" id="Phobius"/>
    </source>
</evidence>
<feature type="binding site" description="axial binding residue" evidence="7">
    <location>
        <position position="459"/>
    </location>
    <ligand>
        <name>heme</name>
        <dbReference type="ChEBI" id="CHEBI:30413"/>
    </ligand>
    <ligandPart>
        <name>Fe</name>
        <dbReference type="ChEBI" id="CHEBI:18248"/>
    </ligandPart>
</feature>
<dbReference type="FunFam" id="1.10.630.10:FF:000043">
    <property type="entry name" value="Cytochrome P450 99A2"/>
    <property type="match status" value="1"/>
</dbReference>
<dbReference type="RefSeq" id="XP_009780363.1">
    <property type="nucleotide sequence ID" value="XM_009782061.1"/>
</dbReference>
<dbReference type="InterPro" id="IPR001128">
    <property type="entry name" value="Cyt_P450"/>
</dbReference>
<evidence type="ECO:0000256" key="5">
    <source>
        <dbReference type="ARBA" id="ARBA00023004"/>
    </source>
</evidence>
<keyword evidence="9" id="KW-0812">Transmembrane</keyword>
<dbReference type="InterPro" id="IPR036396">
    <property type="entry name" value="Cyt_P450_sf"/>
</dbReference>
<dbReference type="GO" id="GO:0020037">
    <property type="term" value="F:heme binding"/>
    <property type="evidence" value="ECO:0007669"/>
    <property type="project" value="InterPro"/>
</dbReference>
<gene>
    <name evidence="11" type="primary">LOC104229388</name>
</gene>
<dbReference type="GO" id="GO:0016705">
    <property type="term" value="F:oxidoreductase activity, acting on paired donors, with incorporation or reduction of molecular oxygen"/>
    <property type="evidence" value="ECO:0007669"/>
    <property type="project" value="InterPro"/>
</dbReference>
<keyword evidence="4 8" id="KW-0560">Oxidoreductase</keyword>
<keyword evidence="9" id="KW-1133">Transmembrane helix</keyword>
<evidence type="ECO:0000256" key="4">
    <source>
        <dbReference type="ARBA" id="ARBA00023002"/>
    </source>
</evidence>
<evidence type="ECO:0000256" key="7">
    <source>
        <dbReference type="PIRSR" id="PIRSR602401-1"/>
    </source>
</evidence>
<name>A0A1U7WP56_NICSY</name>
<dbReference type="PANTHER" id="PTHR47955">
    <property type="entry name" value="CYTOCHROME P450 FAMILY 71 PROTEIN"/>
    <property type="match status" value="1"/>
</dbReference>
<dbReference type="CDD" id="cd11072">
    <property type="entry name" value="CYP71-like"/>
    <property type="match status" value="1"/>
</dbReference>
<dbReference type="GeneID" id="104229388"/>
<dbReference type="eggNOG" id="KOG0156">
    <property type="taxonomic scope" value="Eukaryota"/>
</dbReference>
<dbReference type="PRINTS" id="PR00385">
    <property type="entry name" value="P450"/>
</dbReference>
<evidence type="ECO:0000256" key="3">
    <source>
        <dbReference type="ARBA" id="ARBA00022723"/>
    </source>
</evidence>
<keyword evidence="10" id="KW-1185">Reference proteome</keyword>
<dbReference type="Gene3D" id="1.10.630.10">
    <property type="entry name" value="Cytochrome P450"/>
    <property type="match status" value="1"/>
</dbReference>
<evidence type="ECO:0000313" key="11">
    <source>
        <dbReference type="RefSeq" id="XP_009780363.1"/>
    </source>
</evidence>
<dbReference type="InterPro" id="IPR017972">
    <property type="entry name" value="Cyt_P450_CS"/>
</dbReference>
<reference evidence="11" key="2">
    <citation type="submission" date="2025-08" db="UniProtKB">
        <authorList>
            <consortium name="RefSeq"/>
        </authorList>
    </citation>
    <scope>IDENTIFICATION</scope>
    <source>
        <tissue evidence="11">Leaf</tissue>
    </source>
</reference>
<dbReference type="KEGG" id="nsy:104229388"/>
<dbReference type="STRING" id="4096.A0A1U7WP56"/>
<keyword evidence="5 7" id="KW-0408">Iron</keyword>
<reference evidence="10" key="1">
    <citation type="journal article" date="2013" name="Genome Biol.">
        <title>Reference genomes and transcriptomes of Nicotiana sylvestris and Nicotiana tomentosiformis.</title>
        <authorList>
            <person name="Sierro N."/>
            <person name="Battey J.N."/>
            <person name="Ouadi S."/>
            <person name="Bovet L."/>
            <person name="Goepfert S."/>
            <person name="Bakaher N."/>
            <person name="Peitsch M.C."/>
            <person name="Ivanov N.V."/>
        </authorList>
    </citation>
    <scope>NUCLEOTIDE SEQUENCE [LARGE SCALE GENOMIC DNA]</scope>
</reference>
<keyword evidence="6 8" id="KW-0503">Monooxygenase</keyword>
<dbReference type="PRINTS" id="PR00463">
    <property type="entry name" value="EP450I"/>
</dbReference>
<evidence type="ECO:0000256" key="2">
    <source>
        <dbReference type="ARBA" id="ARBA00022617"/>
    </source>
</evidence>
<keyword evidence="2 7" id="KW-0349">Heme</keyword>
<dbReference type="PANTHER" id="PTHR47955:SF8">
    <property type="entry name" value="CYTOCHROME P450 71D11-LIKE"/>
    <property type="match status" value="1"/>
</dbReference>
<dbReference type="InterPro" id="IPR002401">
    <property type="entry name" value="Cyt_P450_E_grp-I"/>
</dbReference>
<comment type="similarity">
    <text evidence="1 8">Belongs to the cytochrome P450 family.</text>
</comment>
<dbReference type="GO" id="GO:0005506">
    <property type="term" value="F:iron ion binding"/>
    <property type="evidence" value="ECO:0007669"/>
    <property type="project" value="InterPro"/>
</dbReference>
<dbReference type="SUPFAM" id="SSF48264">
    <property type="entry name" value="Cytochrome P450"/>
    <property type="match status" value="1"/>
</dbReference>
<protein>
    <submittedName>
        <fullName evidence="11">Premnaspirodiene oxygenase-like</fullName>
    </submittedName>
</protein>
<dbReference type="OrthoDB" id="2789670at2759"/>
<evidence type="ECO:0000256" key="6">
    <source>
        <dbReference type="ARBA" id="ARBA00023033"/>
    </source>
</evidence>
<keyword evidence="3 7" id="KW-0479">Metal-binding</keyword>
<dbReference type="Pfam" id="PF00067">
    <property type="entry name" value="p450"/>
    <property type="match status" value="1"/>
</dbReference>
<feature type="transmembrane region" description="Helical" evidence="9">
    <location>
        <begin position="12"/>
        <end position="40"/>
    </location>
</feature>